<dbReference type="PANTHER" id="PTHR30221">
    <property type="entry name" value="SMALL-CONDUCTANCE MECHANOSENSITIVE CHANNEL"/>
    <property type="match status" value="1"/>
</dbReference>
<keyword evidence="5" id="KW-1003">Cell membrane</keyword>
<gene>
    <name evidence="7" type="ORF">JQX08_19485</name>
</gene>
<dbReference type="Gene3D" id="1.10.287.1260">
    <property type="match status" value="1"/>
</dbReference>
<feature type="transmembrane region" description="Helical" evidence="5">
    <location>
        <begin position="75"/>
        <end position="97"/>
    </location>
</feature>
<evidence type="ECO:0000256" key="4">
    <source>
        <dbReference type="ARBA" id="ARBA00023136"/>
    </source>
</evidence>
<comment type="caution">
    <text evidence="7">The sequence shown here is derived from an EMBL/GenBank/DDBJ whole genome shotgun (WGS) entry which is preliminary data.</text>
</comment>
<dbReference type="PIRSF" id="PIRSF026673">
    <property type="entry name" value="UCP026673_ion_chan"/>
    <property type="match status" value="1"/>
</dbReference>
<evidence type="ECO:0000259" key="6">
    <source>
        <dbReference type="PROSITE" id="PS50042"/>
    </source>
</evidence>
<evidence type="ECO:0000256" key="1">
    <source>
        <dbReference type="ARBA" id="ARBA00004370"/>
    </source>
</evidence>
<dbReference type="PROSITE" id="PS50042">
    <property type="entry name" value="CNMP_BINDING_3"/>
    <property type="match status" value="1"/>
</dbReference>
<comment type="similarity">
    <text evidence="5">Belongs to the MscS (TC 1.A.23) family.</text>
</comment>
<dbReference type="Pfam" id="PF00027">
    <property type="entry name" value="cNMP_binding"/>
    <property type="match status" value="1"/>
</dbReference>
<comment type="subcellular location">
    <subcellularLocation>
        <location evidence="5">Cell inner membrane</location>
        <topology evidence="5">Multi-pass membrane protein</topology>
    </subcellularLocation>
    <subcellularLocation>
        <location evidence="1">Membrane</location>
    </subcellularLocation>
</comment>
<dbReference type="Pfam" id="PF00924">
    <property type="entry name" value="MS_channel_2nd"/>
    <property type="match status" value="1"/>
</dbReference>
<evidence type="ECO:0000256" key="3">
    <source>
        <dbReference type="ARBA" id="ARBA00022989"/>
    </source>
</evidence>
<dbReference type="InterPro" id="IPR010920">
    <property type="entry name" value="LSM_dom_sf"/>
</dbReference>
<feature type="transmembrane region" description="Helical" evidence="5">
    <location>
        <begin position="109"/>
        <end position="129"/>
    </location>
</feature>
<dbReference type="PANTHER" id="PTHR30221:SF1">
    <property type="entry name" value="SMALL-CONDUCTANCE MECHANOSENSITIVE CHANNEL"/>
    <property type="match status" value="1"/>
</dbReference>
<name>A0ABS2IIM0_9GAMM</name>
<keyword evidence="2 5" id="KW-0812">Transmembrane</keyword>
<dbReference type="CDD" id="cd00038">
    <property type="entry name" value="CAP_ED"/>
    <property type="match status" value="1"/>
</dbReference>
<dbReference type="InterPro" id="IPR023408">
    <property type="entry name" value="MscS_beta-dom_sf"/>
</dbReference>
<dbReference type="Gene3D" id="2.30.30.60">
    <property type="match status" value="1"/>
</dbReference>
<organism evidence="7 8">
    <name type="scientific">Zestomonas insulae</name>
    <dbReference type="NCBI Taxonomy" id="2809017"/>
    <lineage>
        <taxon>Bacteria</taxon>
        <taxon>Pseudomonadati</taxon>
        <taxon>Pseudomonadota</taxon>
        <taxon>Gammaproteobacteria</taxon>
        <taxon>Pseudomonadales</taxon>
        <taxon>Pseudomonadaceae</taxon>
        <taxon>Zestomonas</taxon>
    </lineage>
</organism>
<feature type="transmembrane region" description="Helical" evidence="5">
    <location>
        <begin position="6"/>
        <end position="24"/>
    </location>
</feature>
<dbReference type="SUPFAM" id="SSF50182">
    <property type="entry name" value="Sm-like ribonucleoproteins"/>
    <property type="match status" value="1"/>
</dbReference>
<dbReference type="InterPro" id="IPR016846">
    <property type="entry name" value="cNMP-bd_ion_channel"/>
</dbReference>
<dbReference type="RefSeq" id="WP_205350081.1">
    <property type="nucleotide sequence ID" value="NZ_JAFEUP010000006.1"/>
</dbReference>
<dbReference type="SMART" id="SM00100">
    <property type="entry name" value="cNMP"/>
    <property type="match status" value="1"/>
</dbReference>
<dbReference type="InterPro" id="IPR014710">
    <property type="entry name" value="RmlC-like_jellyroll"/>
</dbReference>
<keyword evidence="5" id="KW-0407">Ion channel</keyword>
<keyword evidence="5" id="KW-0997">Cell inner membrane</keyword>
<evidence type="ECO:0000256" key="2">
    <source>
        <dbReference type="ARBA" id="ARBA00022692"/>
    </source>
</evidence>
<dbReference type="InterPro" id="IPR018490">
    <property type="entry name" value="cNMP-bd_dom_sf"/>
</dbReference>
<evidence type="ECO:0000313" key="8">
    <source>
        <dbReference type="Proteomes" id="UP000717995"/>
    </source>
</evidence>
<evidence type="ECO:0000256" key="5">
    <source>
        <dbReference type="RuleBase" id="RU369025"/>
    </source>
</evidence>
<dbReference type="SUPFAM" id="SSF51206">
    <property type="entry name" value="cAMP-binding domain-like"/>
    <property type="match status" value="1"/>
</dbReference>
<reference evidence="7 8" key="1">
    <citation type="submission" date="2021-02" db="EMBL/GenBank/DDBJ databases">
        <authorList>
            <person name="Lee D.-H."/>
        </authorList>
    </citation>
    <scope>NUCLEOTIDE SEQUENCE [LARGE SCALE GENOMIC DNA]</scope>
    <source>
        <strain evidence="7 8">UL073</strain>
    </source>
</reference>
<sequence length="478" mass="51261">MLSWLLLHPLASAGALLVLDLLVWQLLPPSRHAWKVLARVSFFLLYSMLLFNSGLSPLQAAPWAEQLPEHLTATVLLIAWWLFCARTLTILIGAVLIQRSGGHTGRLLQDVLGAIIFLVAIVAAAAYVMQLPVKGLLATSGALAIIVGLALQSTLGDVFSGIVLNTTKPYQLDDLIAIDGTEGRVVEIDWRATHLLTSQGTLAVIPNSVAAKAKVLNFSRPSELHGVAISLEFPAQVRPKLITDALERALQGCRELLAQPKPGVSIKKTVNGTLEYEASGYVAVMAHKGAVRNQLYDLAYRHLSASGVLLSGEPGSSPARGLLDSVSLFASLSADEKQAISEHMTRLEVAAGDAILSRDELAQHLLIISAGVVAANVHGDAGRIEAGRMGPGEVFGLAGMLGSATEFSALTPCVLYRVEREYLEPCLEARREIADAMARLSSYRQQRSESLLAEPPTVVAKPGLFGWLRRHAPGRRVS</sequence>
<feature type="transmembrane region" description="Helical" evidence="5">
    <location>
        <begin position="36"/>
        <end position="55"/>
    </location>
</feature>
<accession>A0ABS2IIM0</accession>
<dbReference type="Proteomes" id="UP000717995">
    <property type="component" value="Unassembled WGS sequence"/>
</dbReference>
<comment type="subunit">
    <text evidence="5">Homoheptamer.</text>
</comment>
<proteinExistence type="inferred from homology"/>
<keyword evidence="5" id="KW-0406">Ion transport</keyword>
<dbReference type="InterPro" id="IPR006685">
    <property type="entry name" value="MscS_channel_2nd"/>
</dbReference>
<dbReference type="InterPro" id="IPR000595">
    <property type="entry name" value="cNMP-bd_dom"/>
</dbReference>
<keyword evidence="4 5" id="KW-0472">Membrane</keyword>
<keyword evidence="3 5" id="KW-1133">Transmembrane helix</keyword>
<keyword evidence="5" id="KW-0813">Transport</keyword>
<protein>
    <recommendedName>
        <fullName evidence="5">Small-conductance mechanosensitive channel</fullName>
    </recommendedName>
</protein>
<dbReference type="InterPro" id="IPR045275">
    <property type="entry name" value="MscS_archaea/bacteria_type"/>
</dbReference>
<feature type="domain" description="Cyclic nucleotide-binding" evidence="6">
    <location>
        <begin position="328"/>
        <end position="409"/>
    </location>
</feature>
<keyword evidence="8" id="KW-1185">Reference proteome</keyword>
<comment type="function">
    <text evidence="5">Mechanosensitive channel that participates in the regulation of osmotic pressure changes within the cell, opening in response to stretch forces in the membrane lipid bilayer, without the need for other proteins. Contributes to normal resistance to hypoosmotic shock. Forms an ion channel of 1.0 nanosiemens conductance with a slight preference for anions.</text>
</comment>
<dbReference type="EMBL" id="JAFEUP010000006">
    <property type="protein sequence ID" value="MBM7062904.1"/>
    <property type="molecule type" value="Genomic_DNA"/>
</dbReference>
<dbReference type="Gene3D" id="2.60.120.10">
    <property type="entry name" value="Jelly Rolls"/>
    <property type="match status" value="1"/>
</dbReference>
<evidence type="ECO:0000313" key="7">
    <source>
        <dbReference type="EMBL" id="MBM7062904.1"/>
    </source>
</evidence>